<comment type="caution">
    <text evidence="3">The sequence shown here is derived from an EMBL/GenBank/DDBJ whole genome shotgun (WGS) entry which is preliminary data.</text>
</comment>
<dbReference type="InterPro" id="IPR032812">
    <property type="entry name" value="SbsA_Ig"/>
</dbReference>
<feature type="non-terminal residue" evidence="3">
    <location>
        <position position="1"/>
    </location>
</feature>
<gene>
    <name evidence="3" type="ORF">LCGC14_2149470</name>
</gene>
<dbReference type="Gene3D" id="2.60.40.10">
    <property type="entry name" value="Immunoglobulins"/>
    <property type="match status" value="3"/>
</dbReference>
<dbReference type="Pfam" id="PF13205">
    <property type="entry name" value="Big_5"/>
    <property type="match status" value="1"/>
</dbReference>
<accession>A0A0F9DVT5</accession>
<proteinExistence type="predicted"/>
<feature type="domain" description="SbsA Ig-like" evidence="2">
    <location>
        <begin position="7"/>
        <end position="94"/>
    </location>
</feature>
<evidence type="ECO:0000313" key="3">
    <source>
        <dbReference type="EMBL" id="KKL65988.1"/>
    </source>
</evidence>
<dbReference type="AlphaFoldDB" id="A0A0F9DVT5"/>
<name>A0A0F9DVT5_9ZZZZ</name>
<evidence type="ECO:0000256" key="1">
    <source>
        <dbReference type="ARBA" id="ARBA00022729"/>
    </source>
</evidence>
<dbReference type="EMBL" id="LAZR01027351">
    <property type="protein sequence ID" value="KKL65988.1"/>
    <property type="molecule type" value="Genomic_DNA"/>
</dbReference>
<reference evidence="3" key="1">
    <citation type="journal article" date="2015" name="Nature">
        <title>Complex archaea that bridge the gap between prokaryotes and eukaryotes.</title>
        <authorList>
            <person name="Spang A."/>
            <person name="Saw J.H."/>
            <person name="Jorgensen S.L."/>
            <person name="Zaremba-Niedzwiedzka K."/>
            <person name="Martijn J."/>
            <person name="Lind A.E."/>
            <person name="van Eijk R."/>
            <person name="Schleper C."/>
            <person name="Guy L."/>
            <person name="Ettema T.J."/>
        </authorList>
    </citation>
    <scope>NUCLEOTIDE SEQUENCE</scope>
</reference>
<evidence type="ECO:0000259" key="2">
    <source>
        <dbReference type="Pfam" id="PF13205"/>
    </source>
</evidence>
<dbReference type="InterPro" id="IPR014755">
    <property type="entry name" value="Cu-Rt/internalin_Ig-like"/>
</dbReference>
<sequence length="629" mass="66436">YQPDGLVNQDVSNVRVQFNEPVAEASFTGDDVQMTTPSGPVDSALIVVSRVDDTTFDIGFPTQSADGDYTLVIGPDVTDLAGNGMDASHTAVFTVDQTGPRITEAVPSGEIDPPLTSFDVTFDTPIAVDTFQTSDVLLDRPGAASITPTSLTSLTDTSFRLAFSPQNVPGSYSLSIGPDVRDDAGNLMDQDVDGVRGEPQDDVFTTQVAVRAIDLEVTELTVDSFPSMQSGARLTIGWKDSNSGYGETAGSWYDGIKIVNLTTGETIVNTSLRYNAASEGNIPAGQSRSRQYEVTLPDGTRGVGELEITIEVDVFDTVVEFNAEGTAEANNSEATTAESTLAPYSDLQVTDLRVEPESGLESGASLTVHWNDVNHGDGPAGESFHDYVLIRNTTTGQVLATRVVYYDVAAGGNGAIPPEESRARQYTFTLPHGPAGVGQLEIVVVADYYDSLFEHNGDGTAEANNEETTTVESTLASYPDLEVTDLSIASTGDIQSGSSLVIHWNDVNSGNWVAGRSFYDYVTVRNTTTGQMLTTDTVFHEVAADGSGAISVGGSRARQYALMLPDGPAGAGQLEVTVVTDYYDSVFENNGAGTAEVNNTAVATVESGLPGYPDLVVAEIVAPRSTVPP</sequence>
<dbReference type="InterPro" id="IPR013783">
    <property type="entry name" value="Ig-like_fold"/>
</dbReference>
<keyword evidence="1" id="KW-0732">Signal</keyword>
<dbReference type="Gene3D" id="2.60.40.1220">
    <property type="match status" value="1"/>
</dbReference>
<organism evidence="3">
    <name type="scientific">marine sediment metagenome</name>
    <dbReference type="NCBI Taxonomy" id="412755"/>
    <lineage>
        <taxon>unclassified sequences</taxon>
        <taxon>metagenomes</taxon>
        <taxon>ecological metagenomes</taxon>
    </lineage>
</organism>
<protein>
    <recommendedName>
        <fullName evidence="2">SbsA Ig-like domain-containing protein</fullName>
    </recommendedName>
</protein>